<dbReference type="CDD" id="cd09917">
    <property type="entry name" value="F-box_SF"/>
    <property type="match status" value="1"/>
</dbReference>
<reference evidence="2" key="1">
    <citation type="submission" date="2019-07" db="EMBL/GenBank/DDBJ databases">
        <title>Hyphodiscus hymeniophilus genome sequencing and assembly.</title>
        <authorList>
            <person name="Kramer G."/>
            <person name="Nodwell J."/>
        </authorList>
    </citation>
    <scope>NUCLEOTIDE SEQUENCE</scope>
    <source>
        <strain evidence="2">ATCC 34498</strain>
    </source>
</reference>
<proteinExistence type="predicted"/>
<evidence type="ECO:0008006" key="4">
    <source>
        <dbReference type="Google" id="ProtNLM"/>
    </source>
</evidence>
<organism evidence="2 3">
    <name type="scientific">Hyphodiscus hymeniophilus</name>
    <dbReference type="NCBI Taxonomy" id="353542"/>
    <lineage>
        <taxon>Eukaryota</taxon>
        <taxon>Fungi</taxon>
        <taxon>Dikarya</taxon>
        <taxon>Ascomycota</taxon>
        <taxon>Pezizomycotina</taxon>
        <taxon>Leotiomycetes</taxon>
        <taxon>Helotiales</taxon>
        <taxon>Hyphodiscaceae</taxon>
        <taxon>Hyphodiscus</taxon>
    </lineage>
</organism>
<dbReference type="InterPro" id="IPR032675">
    <property type="entry name" value="LRR_dom_sf"/>
</dbReference>
<feature type="compositionally biased region" description="Low complexity" evidence="1">
    <location>
        <begin position="455"/>
        <end position="472"/>
    </location>
</feature>
<feature type="compositionally biased region" description="Basic and acidic residues" evidence="1">
    <location>
        <begin position="563"/>
        <end position="585"/>
    </location>
</feature>
<evidence type="ECO:0000313" key="2">
    <source>
        <dbReference type="EMBL" id="KAG0646586.1"/>
    </source>
</evidence>
<dbReference type="InterPro" id="IPR036047">
    <property type="entry name" value="F-box-like_dom_sf"/>
</dbReference>
<feature type="region of interest" description="Disordered" evidence="1">
    <location>
        <begin position="560"/>
        <end position="585"/>
    </location>
</feature>
<feature type="compositionally biased region" description="Polar residues" evidence="1">
    <location>
        <begin position="442"/>
        <end position="454"/>
    </location>
</feature>
<evidence type="ECO:0000256" key="1">
    <source>
        <dbReference type="SAM" id="MobiDB-lite"/>
    </source>
</evidence>
<dbReference type="SUPFAM" id="SSF52047">
    <property type="entry name" value="RNI-like"/>
    <property type="match status" value="1"/>
</dbReference>
<dbReference type="Proteomes" id="UP000785200">
    <property type="component" value="Unassembled WGS sequence"/>
</dbReference>
<sequence>MKWFSKKKAKGIDEGFSQSLPRQQYEYGTPPASDFSARLPAPLLERIFSFVCPHAQDETYTNCEESAIGDTCMLCDLRDVAHCAQVSRRWRKLATNVMYHSIRIDAVHYCAREEELSEKRKRKSRINRNAEPEDTPSARLRLLCRTLREDQGGVAMKVQFIKLAYMTRETCKADLARTVAVTPTLRYVDLPEGIFMDDPSCDLLKQEIQARCPDLRKMSYMGGAERSLELMSNGQLWRDLEVLELSKLNMDPTILRRVLGELPQLRALKVKDMKTFDDRLFRHNNYLAPFPALSELLFENTPNVTAEGLATYLFRSEAQDALKTLSLTNTGVQPSSLHQILSVAPSLTFLSIIESISTSCPTGVPLLKTESLEIFHFEITSASSANSYASTIESYYTYLASSLLSHSLPALRQLYVRDPNFPELLIDLAPPAPAFASDPDNFTPNRSPNLSPHLSPSFGSPNNNRFSSNNPFAGAAASQMPPQPGLTHELEVFSKGLDEMEWNFTSVQPPKGPGRRGSASAPRPVSSYGLGENMGRSWGQGAGARKSVIVGNGFGGFLAVPAEDERPLSSGGEKGRRASKYDMWR</sequence>
<feature type="region of interest" description="Disordered" evidence="1">
    <location>
        <begin position="507"/>
        <end position="528"/>
    </location>
</feature>
<protein>
    <recommendedName>
        <fullName evidence="4">F-box domain-containing protein</fullName>
    </recommendedName>
</protein>
<dbReference type="SUPFAM" id="SSF81383">
    <property type="entry name" value="F-box domain"/>
    <property type="match status" value="1"/>
</dbReference>
<evidence type="ECO:0000313" key="3">
    <source>
        <dbReference type="Proteomes" id="UP000785200"/>
    </source>
</evidence>
<dbReference type="Gene3D" id="3.80.10.10">
    <property type="entry name" value="Ribonuclease Inhibitor"/>
    <property type="match status" value="1"/>
</dbReference>
<comment type="caution">
    <text evidence="2">The sequence shown here is derived from an EMBL/GenBank/DDBJ whole genome shotgun (WGS) entry which is preliminary data.</text>
</comment>
<gene>
    <name evidence="2" type="ORF">D0Z07_7549</name>
</gene>
<dbReference type="Gene3D" id="1.20.1280.50">
    <property type="match status" value="1"/>
</dbReference>
<feature type="region of interest" description="Disordered" evidence="1">
    <location>
        <begin position="438"/>
        <end position="481"/>
    </location>
</feature>
<accession>A0A9P6VEV1</accession>
<keyword evidence="3" id="KW-1185">Reference proteome</keyword>
<dbReference type="OrthoDB" id="5405297at2759"/>
<dbReference type="EMBL" id="VNKQ01000015">
    <property type="protein sequence ID" value="KAG0646586.1"/>
    <property type="molecule type" value="Genomic_DNA"/>
</dbReference>
<name>A0A9P6VEV1_9HELO</name>
<dbReference type="AlphaFoldDB" id="A0A9P6VEV1"/>